<protein>
    <submittedName>
        <fullName evidence="3">Secreted protein</fullName>
    </submittedName>
</protein>
<reference evidence="3" key="2">
    <citation type="submission" date="2020-10" db="UniProtKB">
        <authorList>
            <consortium name="WormBaseParasite"/>
        </authorList>
    </citation>
    <scope>IDENTIFICATION</scope>
</reference>
<gene>
    <name evidence="1" type="ORF">EgrG_000161700</name>
</gene>
<accession>U6FTC6</accession>
<evidence type="ECO:0000313" key="1">
    <source>
        <dbReference type="EMBL" id="CDI70181.1"/>
    </source>
</evidence>
<dbReference type="EMBL" id="CBLN010003850">
    <property type="protein sequence ID" value="CDI70181.1"/>
    <property type="molecule type" value="Genomic_DNA"/>
</dbReference>
<proteinExistence type="predicted"/>
<sequence>MLLLMLQCQPQSLWAILYWPMMKHLQHTHGDSQSKKNFKELHCDTRLRILLSGVCSFYSLHRRVGVISRAPDDITSYAPILHTSRRLVISLPPAHTCAPHHADSLSNCLRASTVATLHCWKFELPLHTARLVRMKTTLSHHQNKHTL</sequence>
<dbReference type="Proteomes" id="UP000492820">
    <property type="component" value="Unassembled WGS sequence"/>
</dbReference>
<reference evidence="1 2" key="1">
    <citation type="journal article" date="2013" name="Nature">
        <title>The genomes of four tapeworm species reveal adaptations to parasitism.</title>
        <authorList>
            <person name="Tsai I.J."/>
            <person name="Zarowiecki M."/>
            <person name="Holroyd N."/>
            <person name="Garciarrubio A."/>
            <person name="Sanchez-Flores A."/>
            <person name="Brooks K.L."/>
            <person name="Tracey A."/>
            <person name="Bobes R.J."/>
            <person name="Fragoso G."/>
            <person name="Sciutto E."/>
            <person name="Aslett M."/>
            <person name="Beasley H."/>
            <person name="Bennett H.M."/>
            <person name="Cai J."/>
            <person name="Camicia F."/>
            <person name="Clark R."/>
            <person name="Cucher M."/>
            <person name="De Silva N."/>
            <person name="Day T.A."/>
            <person name="Deplazes P."/>
            <person name="Estrada K."/>
            <person name="Fernandez C."/>
            <person name="Holland P.W."/>
            <person name="Hou J."/>
            <person name="Hu S."/>
            <person name="Huckvale T."/>
            <person name="Hung S.S."/>
            <person name="Kamenetzky L."/>
            <person name="Keane J.A."/>
            <person name="Kiss F."/>
            <person name="Koziol U."/>
            <person name="Lambert O."/>
            <person name="Liu K."/>
            <person name="Luo X."/>
            <person name="Luo Y."/>
            <person name="Macchiaroli N."/>
            <person name="Nichol S."/>
            <person name="Paps J."/>
            <person name="Parkinson J."/>
            <person name="Pouchkina-Stantcheva N."/>
            <person name="Riddiford N."/>
            <person name="Rosenzvit M."/>
            <person name="Salinas G."/>
            <person name="Wasmuth J.D."/>
            <person name="Zamanian M."/>
            <person name="Zheng Y."/>
            <person name="Cai X."/>
            <person name="Soberon X."/>
            <person name="Olson P.D."/>
            <person name="Laclette J.P."/>
            <person name="Brehm K."/>
            <person name="Berriman M."/>
            <person name="Garciarrubio A."/>
            <person name="Bobes R.J."/>
            <person name="Fragoso G."/>
            <person name="Sanchez-Flores A."/>
            <person name="Estrada K."/>
            <person name="Cevallos M.A."/>
            <person name="Morett E."/>
            <person name="Gonzalez V."/>
            <person name="Portillo T."/>
            <person name="Ochoa-Leyva A."/>
            <person name="Jose M.V."/>
            <person name="Sciutto E."/>
            <person name="Landa A."/>
            <person name="Jimenez L."/>
            <person name="Valdes V."/>
            <person name="Carrero J.C."/>
            <person name="Larralde C."/>
            <person name="Morales-Montor J."/>
            <person name="Limon-Lason J."/>
            <person name="Soberon X."/>
            <person name="Laclette J.P."/>
        </authorList>
    </citation>
    <scope>NUCLEOTIDE SEQUENCE [LARGE SCALE GENOMIC DNA]</scope>
</reference>
<organism evidence="1">
    <name type="scientific">Echinococcus granulosus</name>
    <name type="common">Hydatid tapeworm</name>
    <dbReference type="NCBI Taxonomy" id="6210"/>
    <lineage>
        <taxon>Eukaryota</taxon>
        <taxon>Metazoa</taxon>
        <taxon>Spiralia</taxon>
        <taxon>Lophotrochozoa</taxon>
        <taxon>Platyhelminthes</taxon>
        <taxon>Cestoda</taxon>
        <taxon>Eucestoda</taxon>
        <taxon>Cyclophyllidea</taxon>
        <taxon>Taeniidae</taxon>
        <taxon>Echinococcus</taxon>
        <taxon>Echinococcus granulosus group</taxon>
    </lineage>
</organism>
<dbReference type="WBParaSite" id="EgrG_000161700">
    <property type="protein sequence ID" value="EgrG_000161700"/>
    <property type="gene ID" value="EgrG_000161700"/>
</dbReference>
<evidence type="ECO:0000313" key="2">
    <source>
        <dbReference type="Proteomes" id="UP000492820"/>
    </source>
</evidence>
<name>U6FTC6_ECHGR</name>
<evidence type="ECO:0000313" key="3">
    <source>
        <dbReference type="WBParaSite" id="EgrG_000161700"/>
    </source>
</evidence>
<dbReference type="AlphaFoldDB" id="U6FTC6"/>